<reference evidence="2" key="1">
    <citation type="submission" date="2021-02" db="EMBL/GenBank/DDBJ databases">
        <title>Comparative genomics of Ferrovum myxofaciens strains, predominant extremophile bacteria forming large biofilm stalactites in acid mine ecosystems.</title>
        <authorList>
            <person name="Burkartova K."/>
            <person name="Ridl J."/>
            <person name="Pajer P."/>
            <person name="Falteisek L."/>
        </authorList>
    </citation>
    <scope>NUCLEOTIDE SEQUENCE</scope>
    <source>
        <strain evidence="2">MI1III</strain>
    </source>
</reference>
<gene>
    <name evidence="2" type="ORF">JZL65_01500</name>
</gene>
<keyword evidence="1" id="KW-0732">Signal</keyword>
<evidence type="ECO:0000256" key="1">
    <source>
        <dbReference type="SAM" id="SignalP"/>
    </source>
</evidence>
<evidence type="ECO:0000313" key="3">
    <source>
        <dbReference type="Proteomes" id="UP000683551"/>
    </source>
</evidence>
<evidence type="ECO:0000313" key="2">
    <source>
        <dbReference type="EMBL" id="QWY77790.1"/>
    </source>
</evidence>
<dbReference type="SMART" id="SM00671">
    <property type="entry name" value="SEL1"/>
    <property type="match status" value="2"/>
</dbReference>
<accession>A0A9E6MZ82</accession>
<proteinExistence type="predicted"/>
<sequence length="311" mass="34388">MNKFTTKVSLLLLLSGPCFAFPTSPPFSLDTILSNTTMGLVEEGQETLKGNDSLTLREAWNKPDKSGLKTVYDHAMRGNVRASTMMGVIYDTGRWGVAKSPERALRWFNVAAKKGDIIAVYDLGLLYATGRTADNKIDQNKAMAAMIQVWKSKGSSIPQAGIRIAYNAYEQKHYDLAWNICKMLQYTQQRYVSYLTGRMRYEGSSPDGKNDHLAISDMQSALIHGNVDAAQYLSWLYGSGPQKNEQMALEMADIVAFYGNGTAISGAFYGDLSNDEIRHAEVSAKTQVADMKNAKGLDFTDTLTGLETWLP</sequence>
<feature type="signal peptide" evidence="1">
    <location>
        <begin position="1"/>
        <end position="20"/>
    </location>
</feature>
<dbReference type="RefSeq" id="WP_273145247.1">
    <property type="nucleotide sequence ID" value="NZ_CP053675.1"/>
</dbReference>
<dbReference type="AlphaFoldDB" id="A0A9E6MZ82"/>
<dbReference type="Proteomes" id="UP000683551">
    <property type="component" value="Chromosome"/>
</dbReference>
<dbReference type="InterPro" id="IPR006597">
    <property type="entry name" value="Sel1-like"/>
</dbReference>
<dbReference type="InterPro" id="IPR011990">
    <property type="entry name" value="TPR-like_helical_dom_sf"/>
</dbReference>
<feature type="chain" id="PRO_5039044718" evidence="1">
    <location>
        <begin position="21"/>
        <end position="311"/>
    </location>
</feature>
<protein>
    <submittedName>
        <fullName evidence="2">Sel1 repeat family protein</fullName>
    </submittedName>
</protein>
<name>A0A9E6MZ82_9PROT</name>
<dbReference type="Pfam" id="PF08238">
    <property type="entry name" value="Sel1"/>
    <property type="match status" value="3"/>
</dbReference>
<organism evidence="2 3">
    <name type="scientific">Ferrovum myxofaciens</name>
    <dbReference type="NCBI Taxonomy" id="416213"/>
    <lineage>
        <taxon>Bacteria</taxon>
        <taxon>Pseudomonadati</taxon>
        <taxon>Pseudomonadota</taxon>
        <taxon>Betaproteobacteria</taxon>
        <taxon>Ferrovales</taxon>
        <taxon>Ferrovaceae</taxon>
        <taxon>Ferrovum</taxon>
    </lineage>
</organism>
<dbReference type="SUPFAM" id="SSF81901">
    <property type="entry name" value="HCP-like"/>
    <property type="match status" value="1"/>
</dbReference>
<dbReference type="Gene3D" id="1.25.40.10">
    <property type="entry name" value="Tetratricopeptide repeat domain"/>
    <property type="match status" value="1"/>
</dbReference>
<dbReference type="EMBL" id="CP071137">
    <property type="protein sequence ID" value="QWY77790.1"/>
    <property type="molecule type" value="Genomic_DNA"/>
</dbReference>